<protein>
    <submittedName>
        <fullName evidence="1">Uncharacterized protein</fullName>
    </submittedName>
</protein>
<gene>
    <name evidence="1" type="ORF">EZS27_027490</name>
</gene>
<name>A0A5J4QPL7_9ZZZZ</name>
<proteinExistence type="predicted"/>
<accession>A0A5J4QPL7</accession>
<sequence>MKRTTTIFRKSVSEIFRLLIFLHAILLFQPILAQKTAKYPIAGVDETTPSRSQYFTWINNTNEGPTEQQTLINLDFFKWLQEEYGMVLDIYAFDAGLIDGVRSFYGSTKSDRFRAKFPNGLDSVYRKAKAIHTRLGSWGGPDGFGNTPEEAADRIEILSALCRDYEWALFKFDGVCSPLRKEKTNYFIELMQKSRFYSPDLILLNHRLNLYEGMPYATTFLWEGAETYIDVHTSNTTTAPHNRAGVLSRGLVPGMKRLSEDHGVCLSSCLNYWDDDLILQAFSRSLILAPEIYGNPWLLSDSEYPKLARIYNLHRKFRDILVNGIVLPEQYGLYPVSRGDNQTRLITLRNLTWNDRMQTVRLNEEIGLKKGKSVQVRLFHPVEKIMGTYQYGDSVQVTIPAFRSLLLFASSSNKYDDEPGIEGIDYEVVRNVPGKPVEIRLLGLPGTSAKIKLAKGTTARNVTIDGAEVPALANNKTVNIRFEGELLKLPYHRKLVDLARTKLTSDIPALYEATVFAADNNALEVRSLKRSGETRFSEVKAARDAFFNQSTFIERGVWDKYLFDEDMETAFWAEKWIRINKGGCLRVDLGKEMQVDSIIIKVKDAYRLKPFLPEEGRPCNISSDLVNWKTITFLSNTLMNIPVNDSFRYLKMQSHPDAISEIELYFNGKKLDSSSFRANNLFADSNQISCEALWSNSVVLDEIAEKSYLSVAINGKHGEEGAYAALKVDGKFVGAPSRARSYPSNAWEYRSENTSSNYTYYFPLDESMKNKKIEIFVMGYDKSNLDLEPEVWISAYPAPYKEKILLLSRTTQNSK</sequence>
<dbReference type="AlphaFoldDB" id="A0A5J4QPL7"/>
<dbReference type="EMBL" id="SNRY01002899">
    <property type="protein sequence ID" value="KAA6323031.1"/>
    <property type="molecule type" value="Genomic_DNA"/>
</dbReference>
<organism evidence="1">
    <name type="scientific">termite gut metagenome</name>
    <dbReference type="NCBI Taxonomy" id="433724"/>
    <lineage>
        <taxon>unclassified sequences</taxon>
        <taxon>metagenomes</taxon>
        <taxon>organismal metagenomes</taxon>
    </lineage>
</organism>
<reference evidence="1" key="1">
    <citation type="submission" date="2019-03" db="EMBL/GenBank/DDBJ databases">
        <title>Single cell metagenomics reveals metabolic interactions within the superorganism composed of flagellate Streblomastix strix and complex community of Bacteroidetes bacteria on its surface.</title>
        <authorList>
            <person name="Treitli S.C."/>
            <person name="Kolisko M."/>
            <person name="Husnik F."/>
            <person name="Keeling P."/>
            <person name="Hampl V."/>
        </authorList>
    </citation>
    <scope>NUCLEOTIDE SEQUENCE</scope>
    <source>
        <strain evidence="1">STM</strain>
    </source>
</reference>
<comment type="caution">
    <text evidence="1">The sequence shown here is derived from an EMBL/GenBank/DDBJ whole genome shotgun (WGS) entry which is preliminary data.</text>
</comment>
<evidence type="ECO:0000313" key="1">
    <source>
        <dbReference type="EMBL" id="KAA6323031.1"/>
    </source>
</evidence>